<dbReference type="NCBIfam" id="TIGR01951">
    <property type="entry name" value="nusB"/>
    <property type="match status" value="1"/>
</dbReference>
<keyword evidence="5 6" id="KW-0804">Transcription</keyword>
<feature type="compositionally biased region" description="Polar residues" evidence="7">
    <location>
        <begin position="1"/>
        <end position="13"/>
    </location>
</feature>
<feature type="domain" description="NusB/RsmB/TIM44" evidence="8">
    <location>
        <begin position="39"/>
        <end position="173"/>
    </location>
</feature>
<dbReference type="GO" id="GO:0005829">
    <property type="term" value="C:cytosol"/>
    <property type="evidence" value="ECO:0007669"/>
    <property type="project" value="TreeGrafter"/>
</dbReference>
<dbReference type="GO" id="GO:0003723">
    <property type="term" value="F:RNA binding"/>
    <property type="evidence" value="ECO:0007669"/>
    <property type="project" value="UniProtKB-UniRule"/>
</dbReference>
<keyword evidence="3 6" id="KW-0694">RNA-binding</keyword>
<comment type="function">
    <text evidence="6">Involved in transcription antitermination. Required for transcription of ribosomal RNA (rRNA) genes. Binds specifically to the boxA antiterminator sequence of the ribosomal RNA (rrn) operons.</text>
</comment>
<evidence type="ECO:0000256" key="1">
    <source>
        <dbReference type="ARBA" id="ARBA00005952"/>
    </source>
</evidence>
<evidence type="ECO:0000256" key="3">
    <source>
        <dbReference type="ARBA" id="ARBA00022884"/>
    </source>
</evidence>
<dbReference type="Pfam" id="PF01029">
    <property type="entry name" value="NusB"/>
    <property type="match status" value="1"/>
</dbReference>
<dbReference type="PANTHER" id="PTHR11078">
    <property type="entry name" value="N UTILIZATION SUBSTANCE PROTEIN B-RELATED"/>
    <property type="match status" value="1"/>
</dbReference>
<dbReference type="InterPro" id="IPR035926">
    <property type="entry name" value="NusB-like_sf"/>
</dbReference>
<dbReference type="AlphaFoldDB" id="A0A7C1FHQ0"/>
<dbReference type="SUPFAM" id="SSF48013">
    <property type="entry name" value="NusB-like"/>
    <property type="match status" value="1"/>
</dbReference>
<dbReference type="GO" id="GO:0031564">
    <property type="term" value="P:transcription antitermination"/>
    <property type="evidence" value="ECO:0007669"/>
    <property type="project" value="UniProtKB-KW"/>
</dbReference>
<evidence type="ECO:0000313" key="9">
    <source>
        <dbReference type="EMBL" id="HDX32056.1"/>
    </source>
</evidence>
<dbReference type="EMBL" id="DSMG01000114">
    <property type="protein sequence ID" value="HDX32056.1"/>
    <property type="molecule type" value="Genomic_DNA"/>
</dbReference>
<evidence type="ECO:0000259" key="8">
    <source>
        <dbReference type="Pfam" id="PF01029"/>
    </source>
</evidence>
<keyword evidence="2 6" id="KW-0889">Transcription antitermination</keyword>
<feature type="region of interest" description="Disordered" evidence="7">
    <location>
        <begin position="58"/>
        <end position="79"/>
    </location>
</feature>
<evidence type="ECO:0000256" key="6">
    <source>
        <dbReference type="HAMAP-Rule" id="MF_00073"/>
    </source>
</evidence>
<sequence length="182" mass="19843">MTDQTASHGQTPHLQKAKTERDDRSGAQEASFIQARKLARRLALQALFEIDSTGHRPGDVVDARLANPEPNENGDDPQIPVSKEAENFLRFLVAGVVKHQAALDEIIARYAPEWPVEQLAIIDRVILRLALFEIGSSEAQTPAKVVINEAVELAKSFGGDGSPRFVNGVLGSALAEVQRKPF</sequence>
<dbReference type="InterPro" id="IPR011605">
    <property type="entry name" value="NusB_fam"/>
</dbReference>
<feature type="compositionally biased region" description="Basic and acidic residues" evidence="7">
    <location>
        <begin position="17"/>
        <end position="26"/>
    </location>
</feature>
<proteinExistence type="inferred from homology"/>
<dbReference type="Gene3D" id="1.10.940.10">
    <property type="entry name" value="NusB-like"/>
    <property type="match status" value="1"/>
</dbReference>
<feature type="region of interest" description="Disordered" evidence="7">
    <location>
        <begin position="1"/>
        <end position="30"/>
    </location>
</feature>
<gene>
    <name evidence="6 9" type="primary">nusB</name>
    <name evidence="9" type="ORF">ENQ20_11290</name>
</gene>
<comment type="similarity">
    <text evidence="1 6">Belongs to the NusB family.</text>
</comment>
<dbReference type="GO" id="GO:0006353">
    <property type="term" value="P:DNA-templated transcription termination"/>
    <property type="evidence" value="ECO:0007669"/>
    <property type="project" value="UniProtKB-UniRule"/>
</dbReference>
<dbReference type="PANTHER" id="PTHR11078:SF3">
    <property type="entry name" value="ANTITERMINATION NUSB DOMAIN-CONTAINING PROTEIN"/>
    <property type="match status" value="1"/>
</dbReference>
<evidence type="ECO:0000256" key="2">
    <source>
        <dbReference type="ARBA" id="ARBA00022814"/>
    </source>
</evidence>
<accession>A0A7C1FHQ0</accession>
<dbReference type="HAMAP" id="MF_00073">
    <property type="entry name" value="NusB"/>
    <property type="match status" value="1"/>
</dbReference>
<evidence type="ECO:0000256" key="5">
    <source>
        <dbReference type="ARBA" id="ARBA00023163"/>
    </source>
</evidence>
<name>A0A7C1FHQ0_9CHLR</name>
<comment type="caution">
    <text evidence="9">The sequence shown here is derived from an EMBL/GenBank/DDBJ whole genome shotgun (WGS) entry which is preliminary data.</text>
</comment>
<dbReference type="InterPro" id="IPR006027">
    <property type="entry name" value="NusB_RsmB_TIM44"/>
</dbReference>
<protein>
    <recommendedName>
        <fullName evidence="6">Transcription antitermination protein NusB</fullName>
    </recommendedName>
    <alternativeName>
        <fullName evidence="6">Antitermination factor NusB</fullName>
    </alternativeName>
</protein>
<reference evidence="9" key="1">
    <citation type="journal article" date="2020" name="mSystems">
        <title>Genome- and Community-Level Interaction Insights into Carbon Utilization and Element Cycling Functions of Hydrothermarchaeota in Hydrothermal Sediment.</title>
        <authorList>
            <person name="Zhou Z."/>
            <person name="Liu Y."/>
            <person name="Xu W."/>
            <person name="Pan J."/>
            <person name="Luo Z.H."/>
            <person name="Li M."/>
        </authorList>
    </citation>
    <scope>NUCLEOTIDE SEQUENCE [LARGE SCALE GENOMIC DNA]</scope>
    <source>
        <strain evidence="9">SpSt-289</strain>
    </source>
</reference>
<keyword evidence="4 6" id="KW-0805">Transcription regulation</keyword>
<organism evidence="9">
    <name type="scientific">Caldilinea aerophila</name>
    <dbReference type="NCBI Taxonomy" id="133453"/>
    <lineage>
        <taxon>Bacteria</taxon>
        <taxon>Bacillati</taxon>
        <taxon>Chloroflexota</taxon>
        <taxon>Caldilineae</taxon>
        <taxon>Caldilineales</taxon>
        <taxon>Caldilineaceae</taxon>
        <taxon>Caldilinea</taxon>
    </lineage>
</organism>
<evidence type="ECO:0000256" key="7">
    <source>
        <dbReference type="SAM" id="MobiDB-lite"/>
    </source>
</evidence>
<evidence type="ECO:0000256" key="4">
    <source>
        <dbReference type="ARBA" id="ARBA00023015"/>
    </source>
</evidence>